<reference evidence="1" key="1">
    <citation type="submission" date="2015-12" db="EMBL/GenBank/DDBJ databases">
        <title>Gene expression during late stages of embryo sac development: a critical building block for successful pollen-pistil interactions.</title>
        <authorList>
            <person name="Liu Y."/>
            <person name="Joly V."/>
            <person name="Sabar M."/>
            <person name="Matton D.P."/>
        </authorList>
    </citation>
    <scope>NUCLEOTIDE SEQUENCE</scope>
</reference>
<name>A0A0V0GUV6_SOLCH</name>
<dbReference type="AlphaFoldDB" id="A0A0V0GUV6"/>
<dbReference type="EMBL" id="GEDG01030896">
    <property type="protein sequence ID" value="JAP11683.1"/>
    <property type="molecule type" value="Transcribed_RNA"/>
</dbReference>
<sequence length="68" mass="8080">MVARGCWCWGEEVGFTGKKHNFKGLHVPEVEWKIQFCCFSMRGSRSHFCQEVSSWVKFRCSKWYLVSK</sequence>
<protein>
    <submittedName>
        <fullName evidence="1">Putative ovule protein</fullName>
    </submittedName>
</protein>
<accession>A0A0V0GUV6</accession>
<proteinExistence type="predicted"/>
<organism evidence="1">
    <name type="scientific">Solanum chacoense</name>
    <name type="common">Chaco potato</name>
    <dbReference type="NCBI Taxonomy" id="4108"/>
    <lineage>
        <taxon>Eukaryota</taxon>
        <taxon>Viridiplantae</taxon>
        <taxon>Streptophyta</taxon>
        <taxon>Embryophyta</taxon>
        <taxon>Tracheophyta</taxon>
        <taxon>Spermatophyta</taxon>
        <taxon>Magnoliopsida</taxon>
        <taxon>eudicotyledons</taxon>
        <taxon>Gunneridae</taxon>
        <taxon>Pentapetalae</taxon>
        <taxon>asterids</taxon>
        <taxon>lamiids</taxon>
        <taxon>Solanales</taxon>
        <taxon>Solanaceae</taxon>
        <taxon>Solanoideae</taxon>
        <taxon>Solaneae</taxon>
        <taxon>Solanum</taxon>
    </lineage>
</organism>
<evidence type="ECO:0000313" key="1">
    <source>
        <dbReference type="EMBL" id="JAP11683.1"/>
    </source>
</evidence>